<feature type="region of interest" description="Disordered" evidence="1">
    <location>
        <begin position="40"/>
        <end position="61"/>
    </location>
</feature>
<proteinExistence type="predicted"/>
<dbReference type="AlphaFoldDB" id="A0A5D2M735"/>
<evidence type="ECO:0000313" key="3">
    <source>
        <dbReference type="Proteomes" id="UP000322667"/>
    </source>
</evidence>
<dbReference type="EMBL" id="CM017623">
    <property type="protein sequence ID" value="TYH87147.1"/>
    <property type="molecule type" value="Genomic_DNA"/>
</dbReference>
<evidence type="ECO:0000256" key="1">
    <source>
        <dbReference type="SAM" id="MobiDB-lite"/>
    </source>
</evidence>
<gene>
    <name evidence="2" type="ORF">ES332_D01G096100v1</name>
</gene>
<protein>
    <submittedName>
        <fullName evidence="2">Uncharacterized protein</fullName>
    </submittedName>
</protein>
<evidence type="ECO:0000313" key="2">
    <source>
        <dbReference type="EMBL" id="TYH87147.1"/>
    </source>
</evidence>
<dbReference type="Proteomes" id="UP000322667">
    <property type="component" value="Chromosome D01"/>
</dbReference>
<keyword evidence="3" id="KW-1185">Reference proteome</keyword>
<accession>A0A5D2M735</accession>
<name>A0A5D2M735_GOSTO</name>
<reference evidence="2 3" key="1">
    <citation type="submission" date="2019-07" db="EMBL/GenBank/DDBJ databases">
        <title>WGS assembly of Gossypium tomentosum.</title>
        <authorList>
            <person name="Chen Z.J."/>
            <person name="Sreedasyam A."/>
            <person name="Ando A."/>
            <person name="Song Q."/>
            <person name="De L."/>
            <person name="Hulse-Kemp A."/>
            <person name="Ding M."/>
            <person name="Ye W."/>
            <person name="Kirkbride R."/>
            <person name="Jenkins J."/>
            <person name="Plott C."/>
            <person name="Lovell J."/>
            <person name="Lin Y.-M."/>
            <person name="Vaughn R."/>
            <person name="Liu B."/>
            <person name="Li W."/>
            <person name="Simpson S."/>
            <person name="Scheffler B."/>
            <person name="Saski C."/>
            <person name="Grover C."/>
            <person name="Hu G."/>
            <person name="Conover J."/>
            <person name="Carlson J."/>
            <person name="Shu S."/>
            <person name="Boston L."/>
            <person name="Williams M."/>
            <person name="Peterson D."/>
            <person name="Mcgee K."/>
            <person name="Jones D."/>
            <person name="Wendel J."/>
            <person name="Stelly D."/>
            <person name="Grimwood J."/>
            <person name="Schmutz J."/>
        </authorList>
    </citation>
    <scope>NUCLEOTIDE SEQUENCE [LARGE SCALE GENOMIC DNA]</scope>
    <source>
        <strain evidence="2">7179.01</strain>
    </source>
</reference>
<sequence length="61" mass="7185">MSIKIIPFTTTYMLAQRKLTSNAFICIIYKKKNKYRETKQQTMKLGDLGKQNHPPKPEKKL</sequence>
<organism evidence="2 3">
    <name type="scientific">Gossypium tomentosum</name>
    <name type="common">Hawaiian cotton</name>
    <name type="synonym">Gossypium sandvicense</name>
    <dbReference type="NCBI Taxonomy" id="34277"/>
    <lineage>
        <taxon>Eukaryota</taxon>
        <taxon>Viridiplantae</taxon>
        <taxon>Streptophyta</taxon>
        <taxon>Embryophyta</taxon>
        <taxon>Tracheophyta</taxon>
        <taxon>Spermatophyta</taxon>
        <taxon>Magnoliopsida</taxon>
        <taxon>eudicotyledons</taxon>
        <taxon>Gunneridae</taxon>
        <taxon>Pentapetalae</taxon>
        <taxon>rosids</taxon>
        <taxon>malvids</taxon>
        <taxon>Malvales</taxon>
        <taxon>Malvaceae</taxon>
        <taxon>Malvoideae</taxon>
        <taxon>Gossypium</taxon>
    </lineage>
</organism>